<organism evidence="1 2">
    <name type="scientific">Symbiodinium natans</name>
    <dbReference type="NCBI Taxonomy" id="878477"/>
    <lineage>
        <taxon>Eukaryota</taxon>
        <taxon>Sar</taxon>
        <taxon>Alveolata</taxon>
        <taxon>Dinophyceae</taxon>
        <taxon>Suessiales</taxon>
        <taxon>Symbiodiniaceae</taxon>
        <taxon>Symbiodinium</taxon>
    </lineage>
</organism>
<sequence>MEEESEEETPQVDKMSILQLPQKQLARASSQQRLEDLSVRQLGYCVAGICNVCLPSDIIEIGGESESIHKESAARFKKQKNREKETTSLEKAVLLQLFYILESHCFDLSML</sequence>
<protein>
    <submittedName>
        <fullName evidence="1">Uncharacterized protein</fullName>
    </submittedName>
</protein>
<gene>
    <name evidence="1" type="ORF">SNAT2548_LOCUS16332</name>
</gene>
<keyword evidence="2" id="KW-1185">Reference proteome</keyword>
<reference evidence="1" key="1">
    <citation type="submission" date="2021-02" db="EMBL/GenBank/DDBJ databases">
        <authorList>
            <person name="Dougan E. K."/>
            <person name="Rhodes N."/>
            <person name="Thang M."/>
            <person name="Chan C."/>
        </authorList>
    </citation>
    <scope>NUCLEOTIDE SEQUENCE</scope>
</reference>
<evidence type="ECO:0000313" key="1">
    <source>
        <dbReference type="EMBL" id="CAE7310847.1"/>
    </source>
</evidence>
<accession>A0A812ND63</accession>
<name>A0A812ND63_9DINO</name>
<evidence type="ECO:0000313" key="2">
    <source>
        <dbReference type="Proteomes" id="UP000604046"/>
    </source>
</evidence>
<comment type="caution">
    <text evidence="1">The sequence shown here is derived from an EMBL/GenBank/DDBJ whole genome shotgun (WGS) entry which is preliminary data.</text>
</comment>
<dbReference type="Proteomes" id="UP000604046">
    <property type="component" value="Unassembled WGS sequence"/>
</dbReference>
<proteinExistence type="predicted"/>
<dbReference type="AlphaFoldDB" id="A0A812ND63"/>
<dbReference type="EMBL" id="CAJNDS010002079">
    <property type="protein sequence ID" value="CAE7310847.1"/>
    <property type="molecule type" value="Genomic_DNA"/>
</dbReference>